<dbReference type="OrthoDB" id="73997at2759"/>
<dbReference type="SUPFAM" id="SSF48371">
    <property type="entry name" value="ARM repeat"/>
    <property type="match status" value="1"/>
</dbReference>
<dbReference type="GO" id="GO:0005829">
    <property type="term" value="C:cytosol"/>
    <property type="evidence" value="ECO:0007669"/>
    <property type="project" value="TreeGrafter"/>
</dbReference>
<evidence type="ECO:0000256" key="3">
    <source>
        <dbReference type="ARBA" id="ARBA00035625"/>
    </source>
</evidence>
<dbReference type="PANTHER" id="PTHR14387">
    <property type="entry name" value="THADA/DEATH RECEPTOR INTERACTING PROTEIN"/>
    <property type="match status" value="1"/>
</dbReference>
<dbReference type="Gene3D" id="1.25.10.10">
    <property type="entry name" value="Leucine-rich Repeat Variant"/>
    <property type="match status" value="1"/>
</dbReference>
<reference evidence="6" key="1">
    <citation type="journal article" date="2010" name="Science">
        <title>Plasticity of animal genome architecture unmasked by rapid evolution of a pelagic tunicate.</title>
        <authorList>
            <person name="Denoeud F."/>
            <person name="Henriet S."/>
            <person name="Mungpakdee S."/>
            <person name="Aury J.M."/>
            <person name="Da Silva C."/>
            <person name="Brinkmann H."/>
            <person name="Mikhaleva J."/>
            <person name="Olsen L.C."/>
            <person name="Jubin C."/>
            <person name="Canestro C."/>
            <person name="Bouquet J.M."/>
            <person name="Danks G."/>
            <person name="Poulain J."/>
            <person name="Campsteijn C."/>
            <person name="Adamski M."/>
            <person name="Cross I."/>
            <person name="Yadetie F."/>
            <person name="Muffato M."/>
            <person name="Louis A."/>
            <person name="Butcher S."/>
            <person name="Tsagkogeorga G."/>
            <person name="Konrad A."/>
            <person name="Singh S."/>
            <person name="Jensen M.F."/>
            <person name="Cong E.H."/>
            <person name="Eikeseth-Otteraa H."/>
            <person name="Noel B."/>
            <person name="Anthouard V."/>
            <person name="Porcel B.M."/>
            <person name="Kachouri-Lafond R."/>
            <person name="Nishino A."/>
            <person name="Ugolini M."/>
            <person name="Chourrout P."/>
            <person name="Nishida H."/>
            <person name="Aasland R."/>
            <person name="Huzurbazar S."/>
            <person name="Westhof E."/>
            <person name="Delsuc F."/>
            <person name="Lehrach H."/>
            <person name="Reinhardt R."/>
            <person name="Weissenbach J."/>
            <person name="Roy S.W."/>
            <person name="Artiguenave F."/>
            <person name="Postlethwait J.H."/>
            <person name="Manak J.R."/>
            <person name="Thompson E.M."/>
            <person name="Jaillon O."/>
            <person name="Du Pasquier L."/>
            <person name="Boudinot P."/>
            <person name="Liberles D.A."/>
            <person name="Volff J.N."/>
            <person name="Philippe H."/>
            <person name="Lenhard B."/>
            <person name="Roest Crollius H."/>
            <person name="Wincker P."/>
            <person name="Chourrout D."/>
        </authorList>
    </citation>
    <scope>NUCLEOTIDE SEQUENCE [LARGE SCALE GENOMIC DNA]</scope>
</reference>
<evidence type="ECO:0000259" key="5">
    <source>
        <dbReference type="Pfam" id="PF25151"/>
    </source>
</evidence>
<protein>
    <submittedName>
        <fullName evidence="6">Uncharacterized protein</fullName>
    </submittedName>
</protein>
<dbReference type="PANTHER" id="PTHR14387:SF0">
    <property type="entry name" value="DUF2428 DOMAIN-CONTAINING PROTEIN"/>
    <property type="match status" value="1"/>
</dbReference>
<dbReference type="InterPro" id="IPR051954">
    <property type="entry name" value="tRNA_methyltransferase_THADA"/>
</dbReference>
<proteinExistence type="inferred from homology"/>
<dbReference type="InterPro" id="IPR011989">
    <property type="entry name" value="ARM-like"/>
</dbReference>
<dbReference type="Pfam" id="PF25151">
    <property type="entry name" value="TPR_Trm732_C"/>
    <property type="match status" value="1"/>
</dbReference>
<dbReference type="Proteomes" id="UP000001307">
    <property type="component" value="Unassembled WGS sequence"/>
</dbReference>
<comment type="similarity">
    <text evidence="1">Belongs to the THADA family.</text>
</comment>
<feature type="domain" description="tRNA (32-2'-O)-methyltransferase regulator THADA-like C-terminal TPR repeats region" evidence="5">
    <location>
        <begin position="252"/>
        <end position="299"/>
    </location>
</feature>
<dbReference type="AlphaFoldDB" id="E4XNX9"/>
<sequence>MKETLINTLFKICAKANDFAIPVVNASSPEGFLPESDVSKDFDSFKLDGRRIASDSTELAQLLLVMCWRITKSVSMLMGSMCAVLDAEIKYYTKCMEYFVKQLTQGRHRGAFELAATGFTELCQEVRKRASKEPHFSGLLDEWLDDCLAILKDEEKVKRLCNTRRSAGLPFMFVAICSADVGRRSKPLLMKTMMEIFPLAEDLADEEVACHARNILRALFRESNFGENVLQYAEKAMVMSIAGFADKTWALRNTSAMMYSTLSSRIFGVKKTDDEQKISSSEFFSRFPVLQKALMDNLGLRLFPTSTGSTEVNFIPNLIQLSGTKVWKGRQIAARCFASLNNRPLSTFEEEFIEILASRNENRVHGLLLLITGDKEALKTLSPRVLNEIIQRASHFSIPSQSIVIKLAMMLNKENILTFAEKIILSKSNKIDLAELNFYENAARFSVQLDSEKLMLHILKMGGNAARALVAEESFSTDKTLKTKDIRDELVELLIKSNCDETRIGCARALLSGKIEDDITRCILKDLAGEIRMDLVKNSELTGLVLELLLKIGEENAVARHLSEASKPHQHWILRRSAALCCVEIIFGSNKKTVQPEVSECLLRCWVDEDGDVREPVVERLGDIPFVDGKSPFMDFWLEKVEQGKALEILARIGFRNESEAFSLFQERATAFDVVNLNQNFEPILMTRLALYGIKKLADTDEVEKIRAISTDLTAILKEISHEKEKQTEVTKLQFKLLSDFIADL</sequence>
<name>E4XNX9_OIKDI</name>
<dbReference type="GO" id="GO:0030488">
    <property type="term" value="P:tRNA methylation"/>
    <property type="evidence" value="ECO:0007669"/>
    <property type="project" value="TreeGrafter"/>
</dbReference>
<gene>
    <name evidence="6" type="ORF">GSOID_T00016734001</name>
</gene>
<organism evidence="6">
    <name type="scientific">Oikopleura dioica</name>
    <name type="common">Tunicate</name>
    <dbReference type="NCBI Taxonomy" id="34765"/>
    <lineage>
        <taxon>Eukaryota</taxon>
        <taxon>Metazoa</taxon>
        <taxon>Chordata</taxon>
        <taxon>Tunicata</taxon>
        <taxon>Appendicularia</taxon>
        <taxon>Copelata</taxon>
        <taxon>Oikopleuridae</taxon>
        <taxon>Oikopleura</taxon>
    </lineage>
</organism>
<accession>E4XNX9</accession>
<evidence type="ECO:0000256" key="2">
    <source>
        <dbReference type="ARBA" id="ARBA00022694"/>
    </source>
</evidence>
<keyword evidence="2" id="KW-0819">tRNA processing</keyword>
<feature type="domain" description="DUF2428" evidence="4">
    <location>
        <begin position="5"/>
        <end position="250"/>
    </location>
</feature>
<dbReference type="InterPro" id="IPR019442">
    <property type="entry name" value="THADA/TRM732_DUF2428"/>
</dbReference>
<dbReference type="InterPro" id="IPR056842">
    <property type="entry name" value="THADA-like_TPR_C"/>
</dbReference>
<evidence type="ECO:0000259" key="4">
    <source>
        <dbReference type="Pfam" id="PF10350"/>
    </source>
</evidence>
<dbReference type="InterPro" id="IPR016024">
    <property type="entry name" value="ARM-type_fold"/>
</dbReference>
<dbReference type="InParanoid" id="E4XNX9"/>
<comment type="function">
    <text evidence="3">Together with methyltransferase FTSJ1, methylates the 2'-O-ribose of nucleotides at position 32 of the anticodon loop of substrate tRNAs.</text>
</comment>
<keyword evidence="7" id="KW-1185">Reference proteome</keyword>
<dbReference type="EMBL" id="FN653087">
    <property type="protein sequence ID" value="CBY11567.1"/>
    <property type="molecule type" value="Genomic_DNA"/>
</dbReference>
<evidence type="ECO:0000256" key="1">
    <source>
        <dbReference type="ARBA" id="ARBA00010409"/>
    </source>
</evidence>
<evidence type="ECO:0000313" key="7">
    <source>
        <dbReference type="Proteomes" id="UP000001307"/>
    </source>
</evidence>
<dbReference type="Pfam" id="PF10350">
    <property type="entry name" value="DUF2428"/>
    <property type="match status" value="1"/>
</dbReference>
<evidence type="ECO:0000313" key="6">
    <source>
        <dbReference type="EMBL" id="CBY11567.1"/>
    </source>
</evidence>